<dbReference type="GO" id="GO:0003677">
    <property type="term" value="F:DNA binding"/>
    <property type="evidence" value="ECO:0007669"/>
    <property type="project" value="UniProtKB-KW"/>
</dbReference>
<evidence type="ECO:0000256" key="1">
    <source>
        <dbReference type="ARBA" id="ARBA00023015"/>
    </source>
</evidence>
<feature type="domain" description="HTH hxlR-type" evidence="4">
    <location>
        <begin position="11"/>
        <end position="108"/>
    </location>
</feature>
<dbReference type="InterPro" id="IPR036390">
    <property type="entry name" value="WH_DNA-bd_sf"/>
</dbReference>
<dbReference type="InterPro" id="IPR036388">
    <property type="entry name" value="WH-like_DNA-bd_sf"/>
</dbReference>
<dbReference type="SUPFAM" id="SSF46785">
    <property type="entry name" value="Winged helix' DNA-binding domain"/>
    <property type="match status" value="1"/>
</dbReference>
<evidence type="ECO:0000313" key="5">
    <source>
        <dbReference type="EMBL" id="SPP92984.1"/>
    </source>
</evidence>
<dbReference type="InterPro" id="IPR002577">
    <property type="entry name" value="HTH_HxlR"/>
</dbReference>
<name>A0A2U3PV31_9BRAD</name>
<dbReference type="Proteomes" id="UP000246085">
    <property type="component" value="Chromosome BRAD3257"/>
</dbReference>
<proteinExistence type="predicted"/>
<keyword evidence="3" id="KW-0804">Transcription</keyword>
<reference evidence="5 6" key="1">
    <citation type="submission" date="2018-03" db="EMBL/GenBank/DDBJ databases">
        <authorList>
            <person name="Gully D."/>
        </authorList>
    </citation>
    <scope>NUCLEOTIDE SEQUENCE [LARGE SCALE GENOMIC DNA]</scope>
    <source>
        <strain evidence="5">ORS3257</strain>
    </source>
</reference>
<sequence>MRLKGFEGMTCSIAGVLEAVGDRWAFLILRDLTLGLSKYEDLKRSTGITDATLSARLKHLGQNGLIERRVYRTRPARHEYVPSARGWDMVLVIQALAQLGDKWGVAGSDGPPLEFVNTNGGGRVRLKIIDERTDATVRQRDVRPKAGPGADEKVRWRVGKFAP</sequence>
<dbReference type="Pfam" id="PF01638">
    <property type="entry name" value="HxlR"/>
    <property type="match status" value="1"/>
</dbReference>
<organism evidence="5 6">
    <name type="scientific">Bradyrhizobium vignae</name>
    <dbReference type="NCBI Taxonomy" id="1549949"/>
    <lineage>
        <taxon>Bacteria</taxon>
        <taxon>Pseudomonadati</taxon>
        <taxon>Pseudomonadota</taxon>
        <taxon>Alphaproteobacteria</taxon>
        <taxon>Hyphomicrobiales</taxon>
        <taxon>Nitrobacteraceae</taxon>
        <taxon>Bradyrhizobium</taxon>
    </lineage>
</organism>
<dbReference type="Gene3D" id="1.10.10.10">
    <property type="entry name" value="Winged helix-like DNA-binding domain superfamily/Winged helix DNA-binding domain"/>
    <property type="match status" value="1"/>
</dbReference>
<dbReference type="PROSITE" id="PS51118">
    <property type="entry name" value="HTH_HXLR"/>
    <property type="match status" value="1"/>
</dbReference>
<dbReference type="EMBL" id="LS398110">
    <property type="protein sequence ID" value="SPP92984.1"/>
    <property type="molecule type" value="Genomic_DNA"/>
</dbReference>
<evidence type="ECO:0000259" key="4">
    <source>
        <dbReference type="PROSITE" id="PS51118"/>
    </source>
</evidence>
<protein>
    <submittedName>
        <fullName evidence="5">HxlR family transcriptional regulator</fullName>
    </submittedName>
</protein>
<evidence type="ECO:0000256" key="3">
    <source>
        <dbReference type="ARBA" id="ARBA00023163"/>
    </source>
</evidence>
<dbReference type="PANTHER" id="PTHR33204">
    <property type="entry name" value="TRANSCRIPTIONAL REGULATOR, MARR FAMILY"/>
    <property type="match status" value="1"/>
</dbReference>
<dbReference type="RefSeq" id="WP_122401479.1">
    <property type="nucleotide sequence ID" value="NZ_LS398110.1"/>
</dbReference>
<dbReference type="PANTHER" id="PTHR33204:SF18">
    <property type="entry name" value="TRANSCRIPTIONAL REGULATORY PROTEIN"/>
    <property type="match status" value="1"/>
</dbReference>
<keyword evidence="1" id="KW-0805">Transcription regulation</keyword>
<gene>
    <name evidence="5" type="ORF">BRAD3257_1873</name>
</gene>
<evidence type="ECO:0000256" key="2">
    <source>
        <dbReference type="ARBA" id="ARBA00023125"/>
    </source>
</evidence>
<keyword evidence="2" id="KW-0238">DNA-binding</keyword>
<dbReference type="KEGG" id="bvz:BRAD3257_1873"/>
<dbReference type="AlphaFoldDB" id="A0A2U3PV31"/>
<evidence type="ECO:0000313" key="6">
    <source>
        <dbReference type="Proteomes" id="UP000246085"/>
    </source>
</evidence>
<accession>A0A2U3PV31</accession>